<gene>
    <name evidence="2" type="ORF">BOKJ2_LOCUS85</name>
</gene>
<evidence type="ECO:0000313" key="2">
    <source>
        <dbReference type="EMBL" id="CAD5205401.1"/>
    </source>
</evidence>
<dbReference type="AlphaFoldDB" id="A0A811JPW3"/>
<dbReference type="EMBL" id="CAJFCW020000001">
    <property type="protein sequence ID" value="CAG9077175.1"/>
    <property type="molecule type" value="Genomic_DNA"/>
</dbReference>
<proteinExistence type="predicted"/>
<reference evidence="2" key="1">
    <citation type="submission" date="2020-09" db="EMBL/GenBank/DDBJ databases">
        <authorList>
            <person name="Kikuchi T."/>
        </authorList>
    </citation>
    <scope>NUCLEOTIDE SEQUENCE</scope>
    <source>
        <strain evidence="2">SH1</strain>
    </source>
</reference>
<feature type="signal peptide" evidence="1">
    <location>
        <begin position="1"/>
        <end position="17"/>
    </location>
</feature>
<keyword evidence="1" id="KW-0732">Signal</keyword>
<name>A0A811JPW3_9BILA</name>
<accession>A0A811JPW3</accession>
<feature type="chain" id="PRO_5036408180" description="Galectin" evidence="1">
    <location>
        <begin position="18"/>
        <end position="156"/>
    </location>
</feature>
<dbReference type="Proteomes" id="UP000614601">
    <property type="component" value="Unassembled WGS sequence"/>
</dbReference>
<organism evidence="2 3">
    <name type="scientific">Bursaphelenchus okinawaensis</name>
    <dbReference type="NCBI Taxonomy" id="465554"/>
    <lineage>
        <taxon>Eukaryota</taxon>
        <taxon>Metazoa</taxon>
        <taxon>Ecdysozoa</taxon>
        <taxon>Nematoda</taxon>
        <taxon>Chromadorea</taxon>
        <taxon>Rhabditida</taxon>
        <taxon>Tylenchina</taxon>
        <taxon>Tylenchomorpha</taxon>
        <taxon>Aphelenchoidea</taxon>
        <taxon>Aphelenchoididae</taxon>
        <taxon>Bursaphelenchus</taxon>
    </lineage>
</organism>
<sequence>MFVQILLSLIFISFISAWDALDTVYPLKEPLKVGQNLTVGVHPHGEKSFGVDYLINYKDEIIFHMHCYYGEGVSPYTTVIAYCKDETHQYTSEIEVKTMYIDQENVFQISYESKDQIRYNINGEEFVFDIKIDNGQDIIAFSAVRSPNVTFVRQDF</sequence>
<evidence type="ECO:0000256" key="1">
    <source>
        <dbReference type="SAM" id="SignalP"/>
    </source>
</evidence>
<dbReference type="Proteomes" id="UP000783686">
    <property type="component" value="Unassembled WGS sequence"/>
</dbReference>
<protein>
    <recommendedName>
        <fullName evidence="4">Galectin</fullName>
    </recommendedName>
</protein>
<dbReference type="EMBL" id="CAJFDH010000001">
    <property type="protein sequence ID" value="CAD5205401.1"/>
    <property type="molecule type" value="Genomic_DNA"/>
</dbReference>
<keyword evidence="3" id="KW-1185">Reference proteome</keyword>
<comment type="caution">
    <text evidence="2">The sequence shown here is derived from an EMBL/GenBank/DDBJ whole genome shotgun (WGS) entry which is preliminary data.</text>
</comment>
<evidence type="ECO:0000313" key="3">
    <source>
        <dbReference type="Proteomes" id="UP000614601"/>
    </source>
</evidence>
<evidence type="ECO:0008006" key="4">
    <source>
        <dbReference type="Google" id="ProtNLM"/>
    </source>
</evidence>